<dbReference type="EMBL" id="ABXU01000038">
    <property type="protein sequence ID" value="EEB33555.1"/>
    <property type="molecule type" value="Genomic_DNA"/>
</dbReference>
<evidence type="ECO:0000313" key="2">
    <source>
        <dbReference type="Proteomes" id="UP000003676"/>
    </source>
</evidence>
<dbReference type="HOGENOM" id="CLU_3042774_0_0_7"/>
<reference evidence="1 2" key="1">
    <citation type="submission" date="2008-10" db="EMBL/GenBank/DDBJ databases">
        <title>Draft genome sequence of Desulvovibrio piger (ATCC 29098).</title>
        <authorList>
            <person name="Sudarsanam P."/>
            <person name="Ley R."/>
            <person name="Guruge J."/>
            <person name="Turnbaugh P.J."/>
            <person name="Mahowald M."/>
            <person name="Liep D."/>
            <person name="Gordon J."/>
        </authorList>
    </citation>
    <scope>NUCLEOTIDE SEQUENCE [LARGE SCALE GENOMIC DNA]</scope>
    <source>
        <strain evidence="1 2">ATCC 29098</strain>
    </source>
</reference>
<gene>
    <name evidence="1" type="ORF">DESPIG_01549</name>
</gene>
<comment type="caution">
    <text evidence="1">The sequence shown here is derived from an EMBL/GenBank/DDBJ whole genome shotgun (WGS) entry which is preliminary data.</text>
</comment>
<reference evidence="1 2" key="2">
    <citation type="submission" date="2008-10" db="EMBL/GenBank/DDBJ databases">
        <authorList>
            <person name="Fulton L."/>
            <person name="Clifton S."/>
            <person name="Fulton B."/>
            <person name="Xu J."/>
            <person name="Minx P."/>
            <person name="Pepin K.H."/>
            <person name="Johnson M."/>
            <person name="Bhonagiri V."/>
            <person name="Nash W.E."/>
            <person name="Mardis E.R."/>
            <person name="Wilson R.K."/>
        </authorList>
    </citation>
    <scope>NUCLEOTIDE SEQUENCE [LARGE SCALE GENOMIC DNA]</scope>
    <source>
        <strain evidence="1 2">ATCC 29098</strain>
    </source>
</reference>
<dbReference type="AlphaFoldDB" id="B6WTZ2"/>
<proteinExistence type="predicted"/>
<name>B6WTZ2_9BACT</name>
<sequence>MTWKAHRDAVLYGDVREGGQAMTVFFGRIGTALGQDKRKCAVPGWTSGEGTDGG</sequence>
<organism evidence="1 2">
    <name type="scientific">Desulfovibrio piger ATCC 29098</name>
    <dbReference type="NCBI Taxonomy" id="411464"/>
    <lineage>
        <taxon>Bacteria</taxon>
        <taxon>Pseudomonadati</taxon>
        <taxon>Thermodesulfobacteriota</taxon>
        <taxon>Desulfovibrionia</taxon>
        <taxon>Desulfovibrionales</taxon>
        <taxon>Desulfovibrionaceae</taxon>
        <taxon>Desulfovibrio</taxon>
    </lineage>
</organism>
<protein>
    <submittedName>
        <fullName evidence="1">Uncharacterized protein</fullName>
    </submittedName>
</protein>
<accession>B6WTZ2</accession>
<dbReference type="Proteomes" id="UP000003676">
    <property type="component" value="Unassembled WGS sequence"/>
</dbReference>
<evidence type="ECO:0000313" key="1">
    <source>
        <dbReference type="EMBL" id="EEB33555.1"/>
    </source>
</evidence>